<organism evidence="2 3">
    <name type="scientific">Steinernema hermaphroditum</name>
    <dbReference type="NCBI Taxonomy" id="289476"/>
    <lineage>
        <taxon>Eukaryota</taxon>
        <taxon>Metazoa</taxon>
        <taxon>Ecdysozoa</taxon>
        <taxon>Nematoda</taxon>
        <taxon>Chromadorea</taxon>
        <taxon>Rhabditida</taxon>
        <taxon>Tylenchina</taxon>
        <taxon>Panagrolaimomorpha</taxon>
        <taxon>Strongyloidoidea</taxon>
        <taxon>Steinernematidae</taxon>
        <taxon>Steinernema</taxon>
    </lineage>
</organism>
<proteinExistence type="predicted"/>
<feature type="signal peptide" evidence="1">
    <location>
        <begin position="1"/>
        <end position="20"/>
    </location>
</feature>
<comment type="caution">
    <text evidence="2">The sequence shown here is derived from an EMBL/GenBank/DDBJ whole genome shotgun (WGS) entry which is preliminary data.</text>
</comment>
<dbReference type="Proteomes" id="UP001175271">
    <property type="component" value="Unassembled WGS sequence"/>
</dbReference>
<accession>A0AA39HAH8</accession>
<evidence type="ECO:0000256" key="1">
    <source>
        <dbReference type="SAM" id="SignalP"/>
    </source>
</evidence>
<sequence>MWGALLATTVLLSMIHLDSGRYYTRKIHGFIFHDPHEIRHGGRSRLRELERSDLAALKESLLEMLPQAILKGRSRKIRKTLKLNRRRITNLSRMFRQSL</sequence>
<dbReference type="AlphaFoldDB" id="A0AA39HAH8"/>
<protein>
    <submittedName>
        <fullName evidence="2">Uncharacterized protein</fullName>
    </submittedName>
</protein>
<evidence type="ECO:0000313" key="3">
    <source>
        <dbReference type="Proteomes" id="UP001175271"/>
    </source>
</evidence>
<evidence type="ECO:0000313" key="2">
    <source>
        <dbReference type="EMBL" id="KAK0402120.1"/>
    </source>
</evidence>
<keyword evidence="1" id="KW-0732">Signal</keyword>
<reference evidence="2" key="1">
    <citation type="submission" date="2023-06" db="EMBL/GenBank/DDBJ databases">
        <title>Genomic analysis of the entomopathogenic nematode Steinernema hermaphroditum.</title>
        <authorList>
            <person name="Schwarz E.M."/>
            <person name="Heppert J.K."/>
            <person name="Baniya A."/>
            <person name="Schwartz H.T."/>
            <person name="Tan C.-H."/>
            <person name="Antoshechkin I."/>
            <person name="Sternberg P.W."/>
            <person name="Goodrich-Blair H."/>
            <person name="Dillman A.R."/>
        </authorList>
    </citation>
    <scope>NUCLEOTIDE SEQUENCE</scope>
    <source>
        <strain evidence="2">PS9179</strain>
        <tissue evidence="2">Whole animal</tissue>
    </source>
</reference>
<feature type="chain" id="PRO_5041211274" evidence="1">
    <location>
        <begin position="21"/>
        <end position="99"/>
    </location>
</feature>
<keyword evidence="3" id="KW-1185">Reference proteome</keyword>
<dbReference type="EMBL" id="JAUCMV010000004">
    <property type="protein sequence ID" value="KAK0402120.1"/>
    <property type="molecule type" value="Genomic_DNA"/>
</dbReference>
<gene>
    <name evidence="2" type="ORF">QR680_016155</name>
</gene>
<name>A0AA39HAH8_9BILA</name>